<sequence length="539" mass="58956">MQPIVPVDHLPPEILNIVFSILSTIDRPRWKRIAHSNIRYKRHLGWLKVTHVCQRWRNIALRDPVLWASDIALPSSLGHRWAAAFVSRAQDVPLTVTWCNDLSPNNGSPSSDTLFIGANLARTGAIMHLCIHSQHLPTLCTPAPLLRTISLCIYSTKGQTFYLPDGLFGGAAGLPELRHLSVTAWEPLSWTPLLLQHLVSVNITIFVQLPGAVLASMFAALGRMPALQRLALELTPEATEGVPVTLLPALRHLTLRCTSVQYILPILACLALPAGIRVRCHANGLANMLADLFPAMTTFTHATAISRVDVKPGAASRRCPGADVEVRAWRSGDTDGAPALAVRFWSYQWKRVPGVLRSIASTHLEVLSVGGDAPDAAWLDALGGAPRLHRVTVKGGAVPPFCAALERAPDVLPALATLVINIQAHPLAETVLRDTLPRCLAARASAGNLLRELQVVGCDEDEACTRVLQNAVPGLVIRWWGEAEAEAEDEDEEANEDEDEDEEDEEEEEDEEDEEDHEDEEDEEEDTTISDSDASELED</sequence>
<dbReference type="EMBL" id="MU275932">
    <property type="protein sequence ID" value="KAI0046179.1"/>
    <property type="molecule type" value="Genomic_DNA"/>
</dbReference>
<organism evidence="1 2">
    <name type="scientific">Auriscalpium vulgare</name>
    <dbReference type="NCBI Taxonomy" id="40419"/>
    <lineage>
        <taxon>Eukaryota</taxon>
        <taxon>Fungi</taxon>
        <taxon>Dikarya</taxon>
        <taxon>Basidiomycota</taxon>
        <taxon>Agaricomycotina</taxon>
        <taxon>Agaricomycetes</taxon>
        <taxon>Russulales</taxon>
        <taxon>Auriscalpiaceae</taxon>
        <taxon>Auriscalpium</taxon>
    </lineage>
</organism>
<name>A0ACB8RPI8_9AGAM</name>
<protein>
    <submittedName>
        <fullName evidence="1">Uncharacterized protein</fullName>
    </submittedName>
</protein>
<dbReference type="Proteomes" id="UP000814033">
    <property type="component" value="Unassembled WGS sequence"/>
</dbReference>
<keyword evidence="2" id="KW-1185">Reference proteome</keyword>
<gene>
    <name evidence="1" type="ORF">FA95DRAFT_1413146</name>
</gene>
<comment type="caution">
    <text evidence="1">The sequence shown here is derived from an EMBL/GenBank/DDBJ whole genome shotgun (WGS) entry which is preliminary data.</text>
</comment>
<evidence type="ECO:0000313" key="1">
    <source>
        <dbReference type="EMBL" id="KAI0046179.1"/>
    </source>
</evidence>
<reference evidence="1" key="2">
    <citation type="journal article" date="2022" name="New Phytol.">
        <title>Evolutionary transition to the ectomycorrhizal habit in the genomes of a hyperdiverse lineage of mushroom-forming fungi.</title>
        <authorList>
            <person name="Looney B."/>
            <person name="Miyauchi S."/>
            <person name="Morin E."/>
            <person name="Drula E."/>
            <person name="Courty P.E."/>
            <person name="Kohler A."/>
            <person name="Kuo A."/>
            <person name="LaButti K."/>
            <person name="Pangilinan J."/>
            <person name="Lipzen A."/>
            <person name="Riley R."/>
            <person name="Andreopoulos W."/>
            <person name="He G."/>
            <person name="Johnson J."/>
            <person name="Nolan M."/>
            <person name="Tritt A."/>
            <person name="Barry K.W."/>
            <person name="Grigoriev I.V."/>
            <person name="Nagy L.G."/>
            <person name="Hibbett D."/>
            <person name="Henrissat B."/>
            <person name="Matheny P.B."/>
            <person name="Labbe J."/>
            <person name="Martin F.M."/>
        </authorList>
    </citation>
    <scope>NUCLEOTIDE SEQUENCE</scope>
    <source>
        <strain evidence="1">FP105234-sp</strain>
    </source>
</reference>
<accession>A0ACB8RPI8</accession>
<reference evidence="1" key="1">
    <citation type="submission" date="2021-02" db="EMBL/GenBank/DDBJ databases">
        <authorList>
            <consortium name="DOE Joint Genome Institute"/>
            <person name="Ahrendt S."/>
            <person name="Looney B.P."/>
            <person name="Miyauchi S."/>
            <person name="Morin E."/>
            <person name="Drula E."/>
            <person name="Courty P.E."/>
            <person name="Chicoki N."/>
            <person name="Fauchery L."/>
            <person name="Kohler A."/>
            <person name="Kuo A."/>
            <person name="Labutti K."/>
            <person name="Pangilinan J."/>
            <person name="Lipzen A."/>
            <person name="Riley R."/>
            <person name="Andreopoulos W."/>
            <person name="He G."/>
            <person name="Johnson J."/>
            <person name="Barry K.W."/>
            <person name="Grigoriev I.V."/>
            <person name="Nagy L."/>
            <person name="Hibbett D."/>
            <person name="Henrissat B."/>
            <person name="Matheny P.B."/>
            <person name="Labbe J."/>
            <person name="Martin F."/>
        </authorList>
    </citation>
    <scope>NUCLEOTIDE SEQUENCE</scope>
    <source>
        <strain evidence="1">FP105234-sp</strain>
    </source>
</reference>
<evidence type="ECO:0000313" key="2">
    <source>
        <dbReference type="Proteomes" id="UP000814033"/>
    </source>
</evidence>
<proteinExistence type="predicted"/>